<dbReference type="Proteomes" id="UP001432062">
    <property type="component" value="Chromosome"/>
</dbReference>
<keyword evidence="2" id="KW-0378">Hydrolase</keyword>
<dbReference type="PANTHER" id="PTHR43798">
    <property type="entry name" value="MONOACYLGLYCEROL LIPASE"/>
    <property type="match status" value="1"/>
</dbReference>
<evidence type="ECO:0000313" key="2">
    <source>
        <dbReference type="EMBL" id="WUV43362.1"/>
    </source>
</evidence>
<organism evidence="2 3">
    <name type="scientific">Nocardia vinacea</name>
    <dbReference type="NCBI Taxonomy" id="96468"/>
    <lineage>
        <taxon>Bacteria</taxon>
        <taxon>Bacillati</taxon>
        <taxon>Actinomycetota</taxon>
        <taxon>Actinomycetes</taxon>
        <taxon>Mycobacteriales</taxon>
        <taxon>Nocardiaceae</taxon>
        <taxon>Nocardia</taxon>
    </lineage>
</organism>
<dbReference type="InterPro" id="IPR000073">
    <property type="entry name" value="AB_hydrolase_1"/>
</dbReference>
<dbReference type="InterPro" id="IPR050266">
    <property type="entry name" value="AB_hydrolase_sf"/>
</dbReference>
<dbReference type="EMBL" id="CP109441">
    <property type="protein sequence ID" value="WUV43362.1"/>
    <property type="molecule type" value="Genomic_DNA"/>
</dbReference>
<dbReference type="GO" id="GO:0016787">
    <property type="term" value="F:hydrolase activity"/>
    <property type="evidence" value="ECO:0007669"/>
    <property type="project" value="UniProtKB-KW"/>
</dbReference>
<evidence type="ECO:0000313" key="3">
    <source>
        <dbReference type="Proteomes" id="UP001432062"/>
    </source>
</evidence>
<name>A0ABZ1YJG1_9NOCA</name>
<keyword evidence="3" id="KW-1185">Reference proteome</keyword>
<dbReference type="SUPFAM" id="SSF53474">
    <property type="entry name" value="alpha/beta-Hydrolases"/>
    <property type="match status" value="1"/>
</dbReference>
<evidence type="ECO:0000259" key="1">
    <source>
        <dbReference type="Pfam" id="PF00561"/>
    </source>
</evidence>
<dbReference type="Pfam" id="PF00561">
    <property type="entry name" value="Abhydrolase_1"/>
    <property type="match status" value="1"/>
</dbReference>
<dbReference type="InterPro" id="IPR029058">
    <property type="entry name" value="AB_hydrolase_fold"/>
</dbReference>
<proteinExistence type="predicted"/>
<feature type="domain" description="AB hydrolase-1" evidence="1">
    <location>
        <begin position="52"/>
        <end position="277"/>
    </location>
</feature>
<dbReference type="Gene3D" id="3.40.50.1820">
    <property type="entry name" value="alpha/beta hydrolase"/>
    <property type="match status" value="1"/>
</dbReference>
<protein>
    <submittedName>
        <fullName evidence="2">Alpha/beta hydrolase</fullName>
    </submittedName>
</protein>
<accession>A0ABZ1YJG1</accession>
<sequence length="321" mass="34752">MTNPNPAVVAMRRFSRRSGVPDIAEVPGGRLVELPGRGRTYVVDIPGPEGAPTLILLHATACTGYLTWFPALDALAERYRVIVFDQRWHGRGIRSERFSVQDCADDVVAVADALGIERAILAGYSLGGVVALLAAHRHSDRVSGLVLCATPYRFQEKLRERAFHLTFGALAGAIGPYSYRRAAEYVGRLPELPEHVWAPGKLNRWALTEFRSNSGWAMAQVIAEVGRFDATAWLSTLRMPTAVVITTRDRAIPVYRQLEMATMIPGASIHLVKAGHACCVLEADRFVPVLLEACAAVAARQQETSNAALSGGDGEQGSGGH</sequence>
<dbReference type="RefSeq" id="WP_329405847.1">
    <property type="nucleotide sequence ID" value="NZ_CP109441.1"/>
</dbReference>
<dbReference type="PRINTS" id="PR00111">
    <property type="entry name" value="ABHYDROLASE"/>
</dbReference>
<gene>
    <name evidence="2" type="ORF">OG563_29550</name>
</gene>
<dbReference type="PANTHER" id="PTHR43798:SF5">
    <property type="entry name" value="MONOACYLGLYCEROL LIPASE ABHD6"/>
    <property type="match status" value="1"/>
</dbReference>
<reference evidence="2" key="1">
    <citation type="submission" date="2022-10" db="EMBL/GenBank/DDBJ databases">
        <title>The complete genomes of actinobacterial strains from the NBC collection.</title>
        <authorList>
            <person name="Joergensen T.S."/>
            <person name="Alvarez Arevalo M."/>
            <person name="Sterndorff E.B."/>
            <person name="Faurdal D."/>
            <person name="Vuksanovic O."/>
            <person name="Mourched A.-S."/>
            <person name="Charusanti P."/>
            <person name="Shaw S."/>
            <person name="Blin K."/>
            <person name="Weber T."/>
        </authorList>
    </citation>
    <scope>NUCLEOTIDE SEQUENCE</scope>
    <source>
        <strain evidence="2">NBC_01482</strain>
    </source>
</reference>